<keyword evidence="3" id="KW-1185">Reference proteome</keyword>
<evidence type="ECO:0000313" key="2">
    <source>
        <dbReference type="EMBL" id="AEJ18309.1"/>
    </source>
</evidence>
<organism evidence="2 3">
    <name type="scientific">Gracilinema caldarium (strain ATCC 51460 / DSM 7334 / H1)</name>
    <name type="common">Treponema caldarium</name>
    <dbReference type="NCBI Taxonomy" id="744872"/>
    <lineage>
        <taxon>Bacteria</taxon>
        <taxon>Pseudomonadati</taxon>
        <taxon>Spirochaetota</taxon>
        <taxon>Spirochaetia</taxon>
        <taxon>Spirochaetales</taxon>
        <taxon>Breznakiellaceae</taxon>
        <taxon>Gracilinema</taxon>
    </lineage>
</organism>
<accession>F8EWS3</accession>
<evidence type="ECO:0000256" key="1">
    <source>
        <dbReference type="SAM" id="Phobius"/>
    </source>
</evidence>
<dbReference type="Pfam" id="PF07009">
    <property type="entry name" value="NusG_II"/>
    <property type="match status" value="1"/>
</dbReference>
<evidence type="ECO:0000313" key="3">
    <source>
        <dbReference type="Proteomes" id="UP000000503"/>
    </source>
</evidence>
<feature type="transmembrane region" description="Helical" evidence="1">
    <location>
        <begin position="23"/>
        <end position="43"/>
    </location>
</feature>
<dbReference type="CDD" id="cd09910">
    <property type="entry name" value="NGN-insert_like"/>
    <property type="match status" value="1"/>
</dbReference>
<dbReference type="eggNOG" id="COG5341">
    <property type="taxonomic scope" value="Bacteria"/>
</dbReference>
<dbReference type="Gene3D" id="2.60.320.10">
    <property type="entry name" value="N-utilization substance G protein NusG, insert domain"/>
    <property type="match status" value="1"/>
</dbReference>
<keyword evidence="1" id="KW-0812">Transmembrane</keyword>
<dbReference type="KEGG" id="scd:Spica_0141"/>
<dbReference type="SUPFAM" id="SSF82004">
    <property type="entry name" value="N-utilization substance G protein NusG, insert domain"/>
    <property type="match status" value="1"/>
</dbReference>
<proteinExistence type="predicted"/>
<dbReference type="InterPro" id="IPR038690">
    <property type="entry name" value="NusG_2_sf"/>
</dbReference>
<dbReference type="AlphaFoldDB" id="F8EWS3"/>
<keyword evidence="1" id="KW-1133">Transmembrane helix</keyword>
<protein>
    <submittedName>
        <fullName evidence="2">Uncharacterized protein</fullName>
    </submittedName>
</protein>
<sequence length="139" mass="15004">MATMKVATAAAAIKRSITRFRPWDLVMLGTSIVITVSSFILVYTGNTKDLQVVIEGTGQSYIYPLSINETIPVQGPLGTTIVVIHHGNVHVEDSPCNNKLCIAMGEISLPGQWIACLPNQVFVRIIGTSAKDELDGSTY</sequence>
<dbReference type="Proteomes" id="UP000000503">
    <property type="component" value="Chromosome"/>
</dbReference>
<dbReference type="STRING" id="744872.Spica_0141"/>
<gene>
    <name evidence="2" type="ordered locus">Spica_0141</name>
</gene>
<reference evidence="3" key="1">
    <citation type="journal article" date="2013" name="Stand. Genomic Sci.">
        <title>Genome sequence of the thermophilic fresh-water bacterium Spirochaeta caldaria type strain (H1(T)), reclassification of Spirochaeta caldaria, Spirochaeta stenostrepta, and Spirochaeta zuelzerae in the genus Treponema as Treponema caldaria comb. nov., Treponema stenostrepta comb. nov., and Treponema zuelzerae comb. nov., and emendation of the genus Treponema.</title>
        <authorList>
            <person name="Abt B."/>
            <person name="Goker M."/>
            <person name="Scheuner C."/>
            <person name="Han C."/>
            <person name="Lu M."/>
            <person name="Misra M."/>
            <person name="Lapidus A."/>
            <person name="Nolan M."/>
            <person name="Lucas S."/>
            <person name="Hammon N."/>
            <person name="Deshpande S."/>
            <person name="Cheng J.F."/>
            <person name="Tapia R."/>
            <person name="Goodwin L.A."/>
            <person name="Pitluck S."/>
            <person name="Liolios K."/>
            <person name="Pagani I."/>
            <person name="Ivanova N."/>
            <person name="Mavromatis K."/>
            <person name="Mikhailova N."/>
            <person name="Huntemann M."/>
            <person name="Pati A."/>
            <person name="Chen A."/>
            <person name="Palaniappan K."/>
            <person name="Land M."/>
            <person name="Hauser L."/>
            <person name="Jeffries C.D."/>
            <person name="Rohde M."/>
            <person name="Spring S."/>
            <person name="Gronow S."/>
            <person name="Detter J.C."/>
            <person name="Bristow J."/>
            <person name="Eisen J.A."/>
            <person name="Markowitz V."/>
            <person name="Hugenholtz P."/>
            <person name="Kyrpides N.C."/>
            <person name="Woyke T."/>
            <person name="Klenk H.P."/>
        </authorList>
    </citation>
    <scope>NUCLEOTIDE SEQUENCE</scope>
    <source>
        <strain evidence="3">ATCC 51460 / DSM 7334 / H1</strain>
    </source>
</reference>
<dbReference type="EMBL" id="CP002868">
    <property type="protein sequence ID" value="AEJ18309.1"/>
    <property type="molecule type" value="Genomic_DNA"/>
</dbReference>
<name>F8EWS3_GRAC1</name>
<dbReference type="HOGENOM" id="CLU_130936_3_0_12"/>
<keyword evidence="1" id="KW-0472">Membrane</keyword>